<evidence type="ECO:0000313" key="2">
    <source>
        <dbReference type="EMBL" id="CAH1405045.1"/>
    </source>
</evidence>
<name>A0A9P0HLT9_NEZVI</name>
<gene>
    <name evidence="2" type="ORF">NEZAVI_LOCUS13337</name>
</gene>
<accession>A0A9P0HLT9</accession>
<protein>
    <submittedName>
        <fullName evidence="2">Uncharacterized protein</fullName>
    </submittedName>
</protein>
<dbReference type="Proteomes" id="UP001152798">
    <property type="component" value="Chromosome 6"/>
</dbReference>
<feature type="region of interest" description="Disordered" evidence="1">
    <location>
        <begin position="27"/>
        <end position="57"/>
    </location>
</feature>
<feature type="compositionally biased region" description="Basic and acidic residues" evidence="1">
    <location>
        <begin position="30"/>
        <end position="55"/>
    </location>
</feature>
<keyword evidence="3" id="KW-1185">Reference proteome</keyword>
<dbReference type="EMBL" id="OV725082">
    <property type="protein sequence ID" value="CAH1405045.1"/>
    <property type="molecule type" value="Genomic_DNA"/>
</dbReference>
<dbReference type="OrthoDB" id="10388542at2759"/>
<dbReference type="AlphaFoldDB" id="A0A9P0HLT9"/>
<proteinExistence type="predicted"/>
<sequence length="106" mass="12012">MMISTSFLFNSRQGSSNYRRRIQDTTPAIAEDRCRPANCDKDLSPRQEKGRRKDLSLQLPNEQGVPYLYVSLVFGNARSPSFRRTVGSILKLMDGHEESVTYGIAI</sequence>
<evidence type="ECO:0000256" key="1">
    <source>
        <dbReference type="SAM" id="MobiDB-lite"/>
    </source>
</evidence>
<evidence type="ECO:0000313" key="3">
    <source>
        <dbReference type="Proteomes" id="UP001152798"/>
    </source>
</evidence>
<reference evidence="2" key="1">
    <citation type="submission" date="2022-01" db="EMBL/GenBank/DDBJ databases">
        <authorList>
            <person name="King R."/>
        </authorList>
    </citation>
    <scope>NUCLEOTIDE SEQUENCE</scope>
</reference>
<organism evidence="2 3">
    <name type="scientific">Nezara viridula</name>
    <name type="common">Southern green stink bug</name>
    <name type="synonym">Cimex viridulus</name>
    <dbReference type="NCBI Taxonomy" id="85310"/>
    <lineage>
        <taxon>Eukaryota</taxon>
        <taxon>Metazoa</taxon>
        <taxon>Ecdysozoa</taxon>
        <taxon>Arthropoda</taxon>
        <taxon>Hexapoda</taxon>
        <taxon>Insecta</taxon>
        <taxon>Pterygota</taxon>
        <taxon>Neoptera</taxon>
        <taxon>Paraneoptera</taxon>
        <taxon>Hemiptera</taxon>
        <taxon>Heteroptera</taxon>
        <taxon>Panheteroptera</taxon>
        <taxon>Pentatomomorpha</taxon>
        <taxon>Pentatomoidea</taxon>
        <taxon>Pentatomidae</taxon>
        <taxon>Pentatominae</taxon>
        <taxon>Nezara</taxon>
    </lineage>
</organism>